<feature type="compositionally biased region" description="Basic residues" evidence="1">
    <location>
        <begin position="314"/>
        <end position="324"/>
    </location>
</feature>
<comment type="caution">
    <text evidence="2">The sequence shown here is derived from an EMBL/GenBank/DDBJ whole genome shotgun (WGS) entry which is preliminary data.</text>
</comment>
<accession>A0ABQ9XIM1</accession>
<reference evidence="2 3" key="1">
    <citation type="journal article" date="2022" name="bioRxiv">
        <title>Genomics of Preaxostyla Flagellates Illuminates Evolutionary Transitions and the Path Towards Mitochondrial Loss.</title>
        <authorList>
            <person name="Novak L.V.F."/>
            <person name="Treitli S.C."/>
            <person name="Pyrih J."/>
            <person name="Halakuc P."/>
            <person name="Pipaliya S.V."/>
            <person name="Vacek V."/>
            <person name="Brzon O."/>
            <person name="Soukal P."/>
            <person name="Eme L."/>
            <person name="Dacks J.B."/>
            <person name="Karnkowska A."/>
            <person name="Elias M."/>
            <person name="Hampl V."/>
        </authorList>
    </citation>
    <scope>NUCLEOTIDE SEQUENCE [LARGE SCALE GENOMIC DNA]</scope>
    <source>
        <strain evidence="2">NAU3</strain>
        <tissue evidence="2">Gut</tissue>
    </source>
</reference>
<feature type="region of interest" description="Disordered" evidence="1">
    <location>
        <begin position="447"/>
        <end position="635"/>
    </location>
</feature>
<feature type="region of interest" description="Disordered" evidence="1">
    <location>
        <begin position="650"/>
        <end position="673"/>
    </location>
</feature>
<feature type="compositionally biased region" description="Basic and acidic residues" evidence="1">
    <location>
        <begin position="913"/>
        <end position="923"/>
    </location>
</feature>
<feature type="region of interest" description="Disordered" evidence="1">
    <location>
        <begin position="255"/>
        <end position="349"/>
    </location>
</feature>
<feature type="compositionally biased region" description="Basic residues" evidence="1">
    <location>
        <begin position="790"/>
        <end position="806"/>
    </location>
</feature>
<dbReference type="EMBL" id="JARBJD010000121">
    <property type="protein sequence ID" value="KAK2951290.1"/>
    <property type="molecule type" value="Genomic_DNA"/>
</dbReference>
<evidence type="ECO:0000256" key="1">
    <source>
        <dbReference type="SAM" id="MobiDB-lite"/>
    </source>
</evidence>
<feature type="compositionally biased region" description="Basic residues" evidence="1">
    <location>
        <begin position="333"/>
        <end position="342"/>
    </location>
</feature>
<feature type="region of interest" description="Disordered" evidence="1">
    <location>
        <begin position="912"/>
        <end position="941"/>
    </location>
</feature>
<feature type="compositionally biased region" description="Low complexity" evidence="1">
    <location>
        <begin position="273"/>
        <end position="293"/>
    </location>
</feature>
<feature type="compositionally biased region" description="Polar residues" evidence="1">
    <location>
        <begin position="525"/>
        <end position="569"/>
    </location>
</feature>
<feature type="compositionally biased region" description="Low complexity" evidence="1">
    <location>
        <begin position="570"/>
        <end position="583"/>
    </location>
</feature>
<name>A0ABQ9XIM1_9EUKA</name>
<dbReference type="InterPro" id="IPR029676">
    <property type="entry name" value="CFAP221"/>
</dbReference>
<dbReference type="PANTHER" id="PTHR46500">
    <property type="entry name" value="CILIA- AND FLAGELLA-ASSOCIATED PROTEIN 221"/>
    <property type="match status" value="1"/>
</dbReference>
<feature type="compositionally biased region" description="Basic and acidic residues" evidence="1">
    <location>
        <begin position="301"/>
        <end position="313"/>
    </location>
</feature>
<feature type="region of interest" description="Disordered" evidence="1">
    <location>
        <begin position="790"/>
        <end position="809"/>
    </location>
</feature>
<evidence type="ECO:0000313" key="2">
    <source>
        <dbReference type="EMBL" id="KAK2951290.1"/>
    </source>
</evidence>
<keyword evidence="3" id="KW-1185">Reference proteome</keyword>
<dbReference type="Gene3D" id="2.60.40.10">
    <property type="entry name" value="Immunoglobulins"/>
    <property type="match status" value="1"/>
</dbReference>
<dbReference type="InterPro" id="IPR013783">
    <property type="entry name" value="Ig-like_fold"/>
</dbReference>
<dbReference type="Proteomes" id="UP001281761">
    <property type="component" value="Unassembled WGS sequence"/>
</dbReference>
<feature type="compositionally biased region" description="Polar residues" evidence="1">
    <location>
        <begin position="619"/>
        <end position="635"/>
    </location>
</feature>
<protein>
    <submittedName>
        <fullName evidence="2">Uncharacterized protein</fullName>
    </submittedName>
</protein>
<feature type="compositionally biased region" description="Low complexity" evidence="1">
    <location>
        <begin position="605"/>
        <end position="618"/>
    </location>
</feature>
<feature type="region of interest" description="Disordered" evidence="1">
    <location>
        <begin position="697"/>
        <end position="721"/>
    </location>
</feature>
<sequence>MSISTPSMRVTPNQLVFAFDKLNAKHAVNFSLSNISRGFIPVEFETPKSQEFFLYAAAKKIGMQYGQTFDYEVTFSPSCHIETHERITFRSNQEVLVLPIIARPIYGAVLLPPLVTFNKVNLGTEYQKTFTFEAMYGIPYEFQIDCADLHPAFTISPTSGVIPATGTLSLVLTCKFDTNYIPTDHIITLGKLTLHGESIRKRTTVVECEFNPTLTVDPANGKDSFLTRGWSPSNLSSKSSSSVLFLRKTQGLKNHLRSSSKDHTFSFTRSGKTSNSGMSSLSFSMSLSGSTGNDTSLNDDYLSKDDTTEPEPKKHGHRIKKGSRTRSSGSHSSRTHRSRRSKTNSVSSFLSNLPSTLSSMDTSDITLSVTNSTDLSSYLSTVDFSRTNDSHSLQSSFLSSLPTATSSFDSATNSSFLMSDQKTGSQSNTLNLASSLTHSFDTSLSHTTSALTKDSKTELGSTLPSSTGTSFNVSTDSRSMTTHSSMKPSETPSTTDLTPSTLPSSYLSQQTTQPTSTSLPTWSSVTATSSDHTPSTTLTASAQTPFISATSSERTPSTTMTLSAQTPFVSTTSSDQTPSTTVTASAQTPFISTMSSDRTPSIILSDPTTRSGSTPTSSFDTYPSTSHVTSTPFEPTAVTAGSSIVNTTTDISKKRTPSNQNGSVVGTMMSSESDNTTTSFFTSFSASMNSSLFLPPSEMGSFSDTPEAGFDPNQKRSELLQPPNMIPNALSLFLLSQNNSMMHSDPSSFPSSFSMAGGDSLYNYRSDEPEHNPSMSRVEQQRMAIENTHGTHHSAGKFIHTKKRGGKDRYGSTDIDENFVREDVPMQHLDIDGARVEMDRIRLRVVVEVGKESVTNAKRLLKREGEKSGGLRGVNKSGKAPNRWMLQFVEEKMGLRMVGRLGAIHLTNKGRRGLTEGRLKSRSSESGSGLMMEGHEATSGG</sequence>
<organism evidence="2 3">
    <name type="scientific">Blattamonas nauphoetae</name>
    <dbReference type="NCBI Taxonomy" id="2049346"/>
    <lineage>
        <taxon>Eukaryota</taxon>
        <taxon>Metamonada</taxon>
        <taxon>Preaxostyla</taxon>
        <taxon>Oxymonadida</taxon>
        <taxon>Blattamonas</taxon>
    </lineage>
</organism>
<feature type="compositionally biased region" description="Polar residues" evidence="1">
    <location>
        <begin position="584"/>
        <end position="599"/>
    </location>
</feature>
<feature type="compositionally biased region" description="Low complexity" evidence="1">
    <location>
        <begin position="488"/>
        <end position="524"/>
    </location>
</feature>
<proteinExistence type="predicted"/>
<feature type="compositionally biased region" description="Polar residues" evidence="1">
    <location>
        <begin position="471"/>
        <end position="487"/>
    </location>
</feature>
<feature type="compositionally biased region" description="Low complexity" evidence="1">
    <location>
        <begin position="458"/>
        <end position="470"/>
    </location>
</feature>
<dbReference type="PANTHER" id="PTHR46500:SF1">
    <property type="entry name" value="CILIA- AND FLAGELLA-ASSOCIATED PROTEIN 221"/>
    <property type="match status" value="1"/>
</dbReference>
<evidence type="ECO:0000313" key="3">
    <source>
        <dbReference type="Proteomes" id="UP001281761"/>
    </source>
</evidence>
<gene>
    <name evidence="2" type="ORF">BLNAU_13777</name>
</gene>